<dbReference type="AlphaFoldDB" id="A0A495Y3T0"/>
<comment type="caution">
    <text evidence="2">The sequence shown here is derived from an EMBL/GenBank/DDBJ whole genome shotgun (WGS) entry which is preliminary data.</text>
</comment>
<evidence type="ECO:0000313" key="3">
    <source>
        <dbReference type="Proteomes" id="UP000278440"/>
    </source>
</evidence>
<reference evidence="2 3" key="1">
    <citation type="submission" date="2018-10" db="EMBL/GenBank/DDBJ databases">
        <title>Sequencing the genomes of 1000 actinobacteria strains.</title>
        <authorList>
            <person name="Klenk H.-P."/>
        </authorList>
    </citation>
    <scope>NUCLEOTIDE SEQUENCE [LARGE SCALE GENOMIC DNA]</scope>
    <source>
        <strain evidence="2 3">DSM 44267</strain>
    </source>
</reference>
<feature type="region of interest" description="Disordered" evidence="1">
    <location>
        <begin position="38"/>
        <end position="69"/>
    </location>
</feature>
<gene>
    <name evidence="2" type="ORF">DFJ68_2432</name>
</gene>
<accession>A0A495Y3T0</accession>
<organism evidence="2 3">
    <name type="scientific">Terracoccus luteus</name>
    <dbReference type="NCBI Taxonomy" id="53356"/>
    <lineage>
        <taxon>Bacteria</taxon>
        <taxon>Bacillati</taxon>
        <taxon>Actinomycetota</taxon>
        <taxon>Actinomycetes</taxon>
        <taxon>Micrococcales</taxon>
        <taxon>Intrasporangiaceae</taxon>
        <taxon>Terracoccus</taxon>
    </lineage>
</organism>
<dbReference type="Proteomes" id="UP000278440">
    <property type="component" value="Unassembled WGS sequence"/>
</dbReference>
<name>A0A495Y3T0_9MICO</name>
<dbReference type="EMBL" id="RBXT01000001">
    <property type="protein sequence ID" value="RKT78978.1"/>
    <property type="molecule type" value="Genomic_DNA"/>
</dbReference>
<keyword evidence="3" id="KW-1185">Reference proteome</keyword>
<evidence type="ECO:0000256" key="1">
    <source>
        <dbReference type="SAM" id="MobiDB-lite"/>
    </source>
</evidence>
<sequence>MTVRLAGPDDEEALADLTSRTSDVGAAQFTHDLLVTAQEAGPTPSPEATPPSSGEVGGRAVGRAAECRP</sequence>
<proteinExistence type="predicted"/>
<evidence type="ECO:0000313" key="2">
    <source>
        <dbReference type="EMBL" id="RKT78978.1"/>
    </source>
</evidence>
<protein>
    <submittedName>
        <fullName evidence="2">Uncharacterized protein</fullName>
    </submittedName>
</protein>